<evidence type="ECO:0000256" key="3">
    <source>
        <dbReference type="ARBA" id="ARBA00022898"/>
    </source>
</evidence>
<feature type="modified residue" description="N6-(pyridoxal phosphate)lysine" evidence="5">
    <location>
        <position position="60"/>
    </location>
</feature>
<dbReference type="PRINTS" id="PR01179">
    <property type="entry name" value="ODADCRBXLASE"/>
</dbReference>
<dbReference type="InterPro" id="IPR000183">
    <property type="entry name" value="Orn/DAP/Arg_de-COase"/>
</dbReference>
<dbReference type="GO" id="GO:0009089">
    <property type="term" value="P:lysine biosynthetic process via diaminopimelate"/>
    <property type="evidence" value="ECO:0007669"/>
    <property type="project" value="TreeGrafter"/>
</dbReference>
<accession>A0A558ERE4</accession>
<dbReference type="Gene3D" id="3.20.20.10">
    <property type="entry name" value="Alanine racemase"/>
    <property type="match status" value="1"/>
</dbReference>
<keyword evidence="2" id="KW-0210">Decarboxylase</keyword>
<dbReference type="CDD" id="cd06839">
    <property type="entry name" value="PLPDE_III_Btrk_like"/>
    <property type="match status" value="1"/>
</dbReference>
<dbReference type="PANTHER" id="PTHR43727">
    <property type="entry name" value="DIAMINOPIMELATE DECARBOXYLASE"/>
    <property type="match status" value="1"/>
</dbReference>
<dbReference type="SUPFAM" id="SSF51419">
    <property type="entry name" value="PLP-binding barrel"/>
    <property type="match status" value="1"/>
</dbReference>
<dbReference type="PRINTS" id="PR01182">
    <property type="entry name" value="ORNDCRBXLASE"/>
</dbReference>
<evidence type="ECO:0000313" key="8">
    <source>
        <dbReference type="Proteomes" id="UP000318349"/>
    </source>
</evidence>
<keyword evidence="3 5" id="KW-0663">Pyridoxal phosphate</keyword>
<dbReference type="GO" id="GO:0008836">
    <property type="term" value="F:diaminopimelate decarboxylase activity"/>
    <property type="evidence" value="ECO:0007669"/>
    <property type="project" value="TreeGrafter"/>
</dbReference>
<dbReference type="Gene3D" id="2.40.37.10">
    <property type="entry name" value="Lyase, Ornithine Decarboxylase, Chain A, domain 1"/>
    <property type="match status" value="1"/>
</dbReference>
<feature type="domain" description="Orn/DAP/Arg decarboxylase 2 N-terminal" evidence="6">
    <location>
        <begin position="36"/>
        <end position="283"/>
    </location>
</feature>
<dbReference type="GO" id="GO:0006596">
    <property type="term" value="P:polyamine biosynthetic process"/>
    <property type="evidence" value="ECO:0007669"/>
    <property type="project" value="InterPro"/>
</dbReference>
<dbReference type="FunFam" id="3.20.20.10:FF:000003">
    <property type="entry name" value="Diaminopimelate decarboxylase"/>
    <property type="match status" value="1"/>
</dbReference>
<dbReference type="SUPFAM" id="SSF50621">
    <property type="entry name" value="Alanine racemase C-terminal domain-like"/>
    <property type="match status" value="1"/>
</dbReference>
<evidence type="ECO:0000256" key="5">
    <source>
        <dbReference type="PIRSR" id="PIRSR600183-50"/>
    </source>
</evidence>
<evidence type="ECO:0000256" key="4">
    <source>
        <dbReference type="ARBA" id="ARBA00023239"/>
    </source>
</evidence>
<organism evidence="7 8">
    <name type="scientific">Denitromonas halophila</name>
    <dbReference type="NCBI Taxonomy" id="1629404"/>
    <lineage>
        <taxon>Bacteria</taxon>
        <taxon>Pseudomonadati</taxon>
        <taxon>Pseudomonadota</taxon>
        <taxon>Betaproteobacteria</taxon>
        <taxon>Rhodocyclales</taxon>
        <taxon>Zoogloeaceae</taxon>
        <taxon>Denitromonas</taxon>
    </lineage>
</organism>
<dbReference type="InterPro" id="IPR017530">
    <property type="entry name" value="DCO2ase_PEP1"/>
</dbReference>
<dbReference type="Proteomes" id="UP000318349">
    <property type="component" value="Unassembled WGS sequence"/>
</dbReference>
<dbReference type="InterPro" id="IPR009006">
    <property type="entry name" value="Ala_racemase/Decarboxylase_C"/>
</dbReference>
<dbReference type="EMBL" id="VMNI01000014">
    <property type="protein sequence ID" value="TVO75006.1"/>
    <property type="molecule type" value="Genomic_DNA"/>
</dbReference>
<evidence type="ECO:0000313" key="7">
    <source>
        <dbReference type="EMBL" id="TVO75006.1"/>
    </source>
</evidence>
<reference evidence="7 8" key="1">
    <citation type="submission" date="2019-07" db="EMBL/GenBank/DDBJ databases">
        <title>The pathways for chlorine oxyanion respiration interact through the shared metabolite chlorate.</title>
        <authorList>
            <person name="Barnum T.P."/>
            <person name="Cheng Y."/>
            <person name="Hill K.A."/>
            <person name="Lucas L.N."/>
            <person name="Carlson H.K."/>
            <person name="Coates J.D."/>
        </authorList>
    </citation>
    <scope>NUCLEOTIDE SEQUENCE [LARGE SCALE GENOMIC DNA]</scope>
    <source>
        <strain evidence="7 8">SFB-1</strain>
    </source>
</reference>
<gene>
    <name evidence="7" type="ORF">FHP89_14445</name>
</gene>
<dbReference type="PANTHER" id="PTHR43727:SF2">
    <property type="entry name" value="GROUP IV DECARBOXYLASE"/>
    <property type="match status" value="1"/>
</dbReference>
<feature type="active site" description="Proton donor" evidence="5">
    <location>
        <position position="352"/>
    </location>
</feature>
<comment type="cofactor">
    <cofactor evidence="1 5">
        <name>pyridoxal 5'-phosphate</name>
        <dbReference type="ChEBI" id="CHEBI:597326"/>
    </cofactor>
</comment>
<dbReference type="Pfam" id="PF02784">
    <property type="entry name" value="Orn_Arg_deC_N"/>
    <property type="match status" value="1"/>
</dbReference>
<dbReference type="PROSITE" id="PS00879">
    <property type="entry name" value="ODR_DC_2_2"/>
    <property type="match status" value="1"/>
</dbReference>
<name>A0A558ERE4_9RHOO</name>
<dbReference type="NCBIfam" id="TIGR03099">
    <property type="entry name" value="dCO2ase_PEP1"/>
    <property type="match status" value="1"/>
</dbReference>
<evidence type="ECO:0000256" key="1">
    <source>
        <dbReference type="ARBA" id="ARBA00001933"/>
    </source>
</evidence>
<dbReference type="InterPro" id="IPR029066">
    <property type="entry name" value="PLP-binding_barrel"/>
</dbReference>
<keyword evidence="4" id="KW-0456">Lyase</keyword>
<sequence>METFSIAYGELILGGQPLTRLAARVGRTPFYAYERAAIDNRITELRAAFPTTIKLHYAMKANPMPALVAHMRDRVDGIDVASAGEMKVALDAGVAPTAISFAGPGKREAELHQAAAAGILINVESELELDRLASIATQTGWPVRVALRVNPDFELKASGMKMSGGPKPFGIDAERIPSVLGRIRQTLLQFEGFHIFSGSQNLKCEAIIEAQQKSFALAVDLAAHAPTPVRSLNLGGGLGIPYFPGNMPLDLAPIGANLAQIAEQARQALPEAELCLELGRFLVGEAGVYVCRVIDRKISRGETFLVTDGGMHHHLSASGNFGQVVRKNYPLAIGNRMDAPADDIVSVVGPLCTPLDLLGERMPLAHAEVGDLVVVFQSGAYGASASPQQFLDHPRVTEVLV</sequence>
<evidence type="ECO:0000256" key="2">
    <source>
        <dbReference type="ARBA" id="ARBA00022793"/>
    </source>
</evidence>
<proteinExistence type="predicted"/>
<protein>
    <submittedName>
        <fullName evidence="7">Pyridoxal-dependent decarboxylase, exosortase A system-associated</fullName>
    </submittedName>
</protein>
<dbReference type="InterPro" id="IPR022657">
    <property type="entry name" value="De-COase2_CS"/>
</dbReference>
<dbReference type="InterPro" id="IPR022644">
    <property type="entry name" value="De-COase2_N"/>
</dbReference>
<dbReference type="InterPro" id="IPR002433">
    <property type="entry name" value="Orn_de-COase"/>
</dbReference>
<evidence type="ECO:0000259" key="6">
    <source>
        <dbReference type="Pfam" id="PF02784"/>
    </source>
</evidence>
<dbReference type="AlphaFoldDB" id="A0A558ERE4"/>
<comment type="caution">
    <text evidence="7">The sequence shown here is derived from an EMBL/GenBank/DDBJ whole genome shotgun (WGS) entry which is preliminary data.</text>
</comment>